<protein>
    <submittedName>
        <fullName evidence="1">Uncharacterized protein</fullName>
    </submittedName>
</protein>
<name>A0ABN8MZ05_9CNID</name>
<keyword evidence="2" id="KW-1185">Reference proteome</keyword>
<proteinExistence type="predicted"/>
<comment type="caution">
    <text evidence="1">The sequence shown here is derived from an EMBL/GenBank/DDBJ whole genome shotgun (WGS) entry which is preliminary data.</text>
</comment>
<dbReference type="PANTHER" id="PTHR35450:SF2">
    <property type="entry name" value="REVERSE TRANSCRIPTASE DOMAIN-CONTAINING PROTEIN"/>
    <property type="match status" value="1"/>
</dbReference>
<gene>
    <name evidence="1" type="ORF">PLOB_00035520</name>
</gene>
<accession>A0ABN8MZ05</accession>
<reference evidence="1 2" key="1">
    <citation type="submission" date="2022-05" db="EMBL/GenBank/DDBJ databases">
        <authorList>
            <consortium name="Genoscope - CEA"/>
            <person name="William W."/>
        </authorList>
    </citation>
    <scope>NUCLEOTIDE SEQUENCE [LARGE SCALE GENOMIC DNA]</scope>
</reference>
<dbReference type="EMBL" id="CALNXK010000005">
    <property type="protein sequence ID" value="CAH3037316.1"/>
    <property type="molecule type" value="Genomic_DNA"/>
</dbReference>
<evidence type="ECO:0000313" key="1">
    <source>
        <dbReference type="EMBL" id="CAH3037316.1"/>
    </source>
</evidence>
<dbReference type="PANTHER" id="PTHR35450">
    <property type="entry name" value="REVERSE TRANSCRIPTASE DOMAIN-CONTAINING PROTEIN"/>
    <property type="match status" value="1"/>
</dbReference>
<dbReference type="Proteomes" id="UP001159405">
    <property type="component" value="Unassembled WGS sequence"/>
</dbReference>
<organism evidence="1 2">
    <name type="scientific">Porites lobata</name>
    <dbReference type="NCBI Taxonomy" id="104759"/>
    <lineage>
        <taxon>Eukaryota</taxon>
        <taxon>Metazoa</taxon>
        <taxon>Cnidaria</taxon>
        <taxon>Anthozoa</taxon>
        <taxon>Hexacorallia</taxon>
        <taxon>Scleractinia</taxon>
        <taxon>Fungiina</taxon>
        <taxon>Poritidae</taxon>
        <taxon>Porites</taxon>
    </lineage>
</organism>
<evidence type="ECO:0000313" key="2">
    <source>
        <dbReference type="Proteomes" id="UP001159405"/>
    </source>
</evidence>
<sequence length="90" mass="10507">MLWDFTIRTDHDIETRRPDLLIIDKKAKNCQILDVAIDGRVRAKEGEKVEKYQDLDKEIRMMKKVIPIVVGALGTIPLRLEENLRTHLLN</sequence>